<accession>A0A9D4ESK0</accession>
<dbReference type="EMBL" id="JAIWYP010000008">
    <property type="protein sequence ID" value="KAH3784728.1"/>
    <property type="molecule type" value="Genomic_DNA"/>
</dbReference>
<proteinExistence type="predicted"/>
<evidence type="ECO:0000313" key="2">
    <source>
        <dbReference type="EMBL" id="KAH3784728.1"/>
    </source>
</evidence>
<comment type="caution">
    <text evidence="1">The sequence shown here is derived from an EMBL/GenBank/DDBJ whole genome shotgun (WGS) entry which is preliminary data.</text>
</comment>
<organism evidence="1 3">
    <name type="scientific">Dreissena polymorpha</name>
    <name type="common">Zebra mussel</name>
    <name type="synonym">Mytilus polymorpha</name>
    <dbReference type="NCBI Taxonomy" id="45954"/>
    <lineage>
        <taxon>Eukaryota</taxon>
        <taxon>Metazoa</taxon>
        <taxon>Spiralia</taxon>
        <taxon>Lophotrochozoa</taxon>
        <taxon>Mollusca</taxon>
        <taxon>Bivalvia</taxon>
        <taxon>Autobranchia</taxon>
        <taxon>Heteroconchia</taxon>
        <taxon>Euheterodonta</taxon>
        <taxon>Imparidentia</taxon>
        <taxon>Neoheterodontei</taxon>
        <taxon>Myida</taxon>
        <taxon>Dreissenoidea</taxon>
        <taxon>Dreissenidae</taxon>
        <taxon>Dreissena</taxon>
    </lineage>
</organism>
<protein>
    <submittedName>
        <fullName evidence="1">Uncharacterized protein</fullName>
    </submittedName>
</protein>
<reference evidence="1" key="1">
    <citation type="journal article" date="2019" name="bioRxiv">
        <title>The Genome of the Zebra Mussel, Dreissena polymorpha: A Resource for Invasive Species Research.</title>
        <authorList>
            <person name="McCartney M.A."/>
            <person name="Auch B."/>
            <person name="Kono T."/>
            <person name="Mallez S."/>
            <person name="Zhang Y."/>
            <person name="Obille A."/>
            <person name="Becker A."/>
            <person name="Abrahante J.E."/>
            <person name="Garbe J."/>
            <person name="Badalamenti J.P."/>
            <person name="Herman A."/>
            <person name="Mangelson H."/>
            <person name="Liachko I."/>
            <person name="Sullivan S."/>
            <person name="Sone E.D."/>
            <person name="Koren S."/>
            <person name="Silverstein K.A.T."/>
            <person name="Beckman K.B."/>
            <person name="Gohl D.M."/>
        </authorList>
    </citation>
    <scope>NUCLEOTIDE SEQUENCE</scope>
    <source>
        <strain evidence="1">Duluth1</strain>
        <tissue evidence="1">Whole animal</tissue>
    </source>
</reference>
<name>A0A9D4ESK0_DREPO</name>
<keyword evidence="3" id="KW-1185">Reference proteome</keyword>
<reference evidence="1" key="2">
    <citation type="submission" date="2020-11" db="EMBL/GenBank/DDBJ databases">
        <authorList>
            <person name="McCartney M.A."/>
            <person name="Auch B."/>
            <person name="Kono T."/>
            <person name="Mallez S."/>
            <person name="Becker A."/>
            <person name="Gohl D.M."/>
            <person name="Silverstein K.A.T."/>
            <person name="Koren S."/>
            <person name="Bechman K.B."/>
            <person name="Herman A."/>
            <person name="Abrahante J.E."/>
            <person name="Garbe J."/>
        </authorList>
    </citation>
    <scope>NUCLEOTIDE SEQUENCE</scope>
    <source>
        <strain evidence="1">Duluth1</strain>
        <tissue evidence="1">Whole animal</tissue>
    </source>
</reference>
<dbReference type="EMBL" id="JAIWYP010000008">
    <property type="protein sequence ID" value="KAH3784633.1"/>
    <property type="molecule type" value="Genomic_DNA"/>
</dbReference>
<evidence type="ECO:0000313" key="1">
    <source>
        <dbReference type="EMBL" id="KAH3784633.1"/>
    </source>
</evidence>
<evidence type="ECO:0000313" key="3">
    <source>
        <dbReference type="Proteomes" id="UP000828390"/>
    </source>
</evidence>
<sequence length="90" mass="10058">MSPLQRLHYVWTRSVFQHRGYIMCGLGVCPSTEATLCVDPECVPAQRLHYVWTRSVSQHRGYIMCGPGVCPSTEATLCVDPECAHALLHV</sequence>
<dbReference type="AlphaFoldDB" id="A0A9D4ESK0"/>
<dbReference type="Proteomes" id="UP000828390">
    <property type="component" value="Unassembled WGS sequence"/>
</dbReference>
<gene>
    <name evidence="1" type="ORF">DPMN_162594</name>
    <name evidence="2" type="ORF">DPMN_162693</name>
</gene>